<keyword evidence="2" id="KW-1185">Reference proteome</keyword>
<dbReference type="EMBL" id="CM039172">
    <property type="protein sequence ID" value="KAH9776495.1"/>
    <property type="molecule type" value="Genomic_DNA"/>
</dbReference>
<sequence length="405" mass="46333">MDKGKWQLLLNNTGVVAMHMALTHHNTVIMFDQAGVGQLGYRLRHRFNGTSLVSSKTGLVMHILSTMGHFYKVVDMASRRIRYFRPCENGHYNWKQLKWLLSDARWYASNQILPAANDRVILVGGRESFIYEFVPKLSSSSRDKSFSLSFLQRTYERNARGNNLYPFTFSRMAIWDGSRNCPSSGSSVLLSLDHSNNFRKVKVMVCGGAAAGAYRVAAQGRFLKGLSSCGTMVITRNKHVWKMEHMPEPRLLNNMLILPTGHILIINGAKRGSAGWNNAASLSLRPYLYKPRKTLGKVHFQQRGYPTELRLQALVLHYMDRRHHNLRPLNVSINYYSSLNSGVKYGGEFSVEFWLERRSSNYVEFTAYEPPFTTHSVSMNQRMLRPRCEGSKWMSECGFGGPFFF</sequence>
<protein>
    <submittedName>
        <fullName evidence="1">Uncharacterized protein</fullName>
    </submittedName>
</protein>
<dbReference type="Proteomes" id="UP000829398">
    <property type="component" value="Chromosome 3"/>
</dbReference>
<gene>
    <name evidence="1" type="ORF">KPL71_006723</name>
</gene>
<name>A0ACB8LTJ4_CITSI</name>
<accession>A0ACB8LTJ4</accession>
<comment type="caution">
    <text evidence="1">The sequence shown here is derived from an EMBL/GenBank/DDBJ whole genome shotgun (WGS) entry which is preliminary data.</text>
</comment>
<evidence type="ECO:0000313" key="2">
    <source>
        <dbReference type="Proteomes" id="UP000829398"/>
    </source>
</evidence>
<proteinExistence type="predicted"/>
<organism evidence="1 2">
    <name type="scientific">Citrus sinensis</name>
    <name type="common">Sweet orange</name>
    <name type="synonym">Citrus aurantium var. sinensis</name>
    <dbReference type="NCBI Taxonomy" id="2711"/>
    <lineage>
        <taxon>Eukaryota</taxon>
        <taxon>Viridiplantae</taxon>
        <taxon>Streptophyta</taxon>
        <taxon>Embryophyta</taxon>
        <taxon>Tracheophyta</taxon>
        <taxon>Spermatophyta</taxon>
        <taxon>Magnoliopsida</taxon>
        <taxon>eudicotyledons</taxon>
        <taxon>Gunneridae</taxon>
        <taxon>Pentapetalae</taxon>
        <taxon>rosids</taxon>
        <taxon>malvids</taxon>
        <taxon>Sapindales</taxon>
        <taxon>Rutaceae</taxon>
        <taxon>Aurantioideae</taxon>
        <taxon>Citrus</taxon>
    </lineage>
</organism>
<reference evidence="2" key="1">
    <citation type="journal article" date="2023" name="Hortic. Res.">
        <title>A chromosome-level phased genome enabling allele-level studies in sweet orange: a case study on citrus Huanglongbing tolerance.</title>
        <authorList>
            <person name="Wu B."/>
            <person name="Yu Q."/>
            <person name="Deng Z."/>
            <person name="Duan Y."/>
            <person name="Luo F."/>
            <person name="Gmitter F. Jr."/>
        </authorList>
    </citation>
    <scope>NUCLEOTIDE SEQUENCE [LARGE SCALE GENOMIC DNA]</scope>
    <source>
        <strain evidence="2">cv. Valencia</strain>
    </source>
</reference>
<evidence type="ECO:0000313" key="1">
    <source>
        <dbReference type="EMBL" id="KAH9776495.1"/>
    </source>
</evidence>